<dbReference type="Proteomes" id="UP001239111">
    <property type="component" value="Chromosome 4"/>
</dbReference>
<organism evidence="1 2">
    <name type="scientific">Eretmocerus hayati</name>
    <dbReference type="NCBI Taxonomy" id="131215"/>
    <lineage>
        <taxon>Eukaryota</taxon>
        <taxon>Metazoa</taxon>
        <taxon>Ecdysozoa</taxon>
        <taxon>Arthropoda</taxon>
        <taxon>Hexapoda</taxon>
        <taxon>Insecta</taxon>
        <taxon>Pterygota</taxon>
        <taxon>Neoptera</taxon>
        <taxon>Endopterygota</taxon>
        <taxon>Hymenoptera</taxon>
        <taxon>Apocrita</taxon>
        <taxon>Proctotrupomorpha</taxon>
        <taxon>Chalcidoidea</taxon>
        <taxon>Aphelinidae</taxon>
        <taxon>Aphelininae</taxon>
        <taxon>Eretmocerus</taxon>
    </lineage>
</organism>
<name>A0ACC2N963_9HYME</name>
<proteinExistence type="predicted"/>
<accession>A0ACC2N963</accession>
<keyword evidence="2" id="KW-1185">Reference proteome</keyword>
<comment type="caution">
    <text evidence="1">The sequence shown here is derived from an EMBL/GenBank/DDBJ whole genome shotgun (WGS) entry which is preliminary data.</text>
</comment>
<dbReference type="EMBL" id="CM056744">
    <property type="protein sequence ID" value="KAJ8667705.1"/>
    <property type="molecule type" value="Genomic_DNA"/>
</dbReference>
<gene>
    <name evidence="1" type="ORF">QAD02_009368</name>
</gene>
<reference evidence="1" key="1">
    <citation type="submission" date="2023-04" db="EMBL/GenBank/DDBJ databases">
        <title>A chromosome-level genome assembly of the parasitoid wasp Eretmocerus hayati.</title>
        <authorList>
            <person name="Zhong Y."/>
            <person name="Liu S."/>
            <person name="Liu Y."/>
        </authorList>
    </citation>
    <scope>NUCLEOTIDE SEQUENCE</scope>
    <source>
        <strain evidence="1">ZJU_SS_LIU_2023</strain>
    </source>
</reference>
<evidence type="ECO:0000313" key="1">
    <source>
        <dbReference type="EMBL" id="KAJ8667705.1"/>
    </source>
</evidence>
<sequence>MSKTREILQLASSILEILHSDFEFKKDVGCTVEISIRYLIRQLIPQRWVTVFVIFFGTFNIYSMRTFLPLIITEMVQTVKKNEKFMNDACTDGHNQHNTFVEYNQTLAASSNTIFQWSEKTQGIILSSFYWTYIFTNILGGMLVERYGGKRCLGITIFLTSTLTLISPISIQWGGSTAFICLRALSGLIGGMMHSSIGVLAAQWIPLSERTRGYTFVLAGQPLGSVFGITVSGLILQYVSDGWPIVFYFFGCIGLLSFFINWAFCYDTPHDNPFITESEAQYLKENIRDVHKNKSAVPWRSILTSGPIWALLILLLGKNWALSTMSNGMPKYLSSVLKFSVRDNAFFTSLPHLGTWLIGFFTSPFIDSLITKRQMGVTQVRKMSVTFSTALQGVFVVLMSYAGCHGALVVTFFTISTLLRGFSYSSSKMNVRDLAPNYVGVITGFIMGIQNLSAIISPYVMGIMTENQTMSEWSSVFWLTFLVLFITNVIYLILGSGELQKWNDPTFLKDKVSDGINVTDDVTRF</sequence>
<protein>
    <submittedName>
        <fullName evidence="1">Uncharacterized protein</fullName>
    </submittedName>
</protein>
<evidence type="ECO:0000313" key="2">
    <source>
        <dbReference type="Proteomes" id="UP001239111"/>
    </source>
</evidence>